<evidence type="ECO:0000256" key="1">
    <source>
        <dbReference type="SAM" id="SignalP"/>
    </source>
</evidence>
<protein>
    <submittedName>
        <fullName evidence="2">SRPBCC family protein</fullName>
    </submittedName>
</protein>
<keyword evidence="1" id="KW-0732">Signal</keyword>
<evidence type="ECO:0000313" key="3">
    <source>
        <dbReference type="Proteomes" id="UP000264313"/>
    </source>
</evidence>
<reference evidence="2 3" key="1">
    <citation type="journal article" date="2018" name="Nat. Biotechnol.">
        <title>A standardized bacterial taxonomy based on genome phylogeny substantially revises the tree of life.</title>
        <authorList>
            <person name="Parks D.H."/>
            <person name="Chuvochina M."/>
            <person name="Waite D.W."/>
            <person name="Rinke C."/>
            <person name="Skarshewski A."/>
            <person name="Chaumeil P.A."/>
            <person name="Hugenholtz P."/>
        </authorList>
    </citation>
    <scope>NUCLEOTIDE SEQUENCE [LARGE SCALE GENOMIC DNA]</scope>
    <source>
        <strain evidence="2">UBA9958</strain>
    </source>
</reference>
<dbReference type="Pfam" id="PF10604">
    <property type="entry name" value="Polyketide_cyc2"/>
    <property type="match status" value="1"/>
</dbReference>
<feature type="signal peptide" evidence="1">
    <location>
        <begin position="1"/>
        <end position="21"/>
    </location>
</feature>
<name>A0A351R888_9PROT</name>
<accession>A0A351R888</accession>
<proteinExistence type="predicted"/>
<feature type="chain" id="PRO_5016642124" evidence="1">
    <location>
        <begin position="22"/>
        <end position="173"/>
    </location>
</feature>
<dbReference type="Proteomes" id="UP000264313">
    <property type="component" value="Unassembled WGS sequence"/>
</dbReference>
<sequence>MSKFFTAMLVSLFAFTNQASAAIDETIRLKETVEINAPADKVWAKIGSFADMSWHPAIAKTEITSGKADEVGATRVLTTQDGGKINEVLTSFDAATKTMKYEITESVLPVREYGATLKIKESADGKTTVVWSANFKRKDPANPGAAGQDDAAAKAAILGIFKSGLENIKKISE</sequence>
<evidence type="ECO:0000313" key="2">
    <source>
        <dbReference type="EMBL" id="HBA08259.1"/>
    </source>
</evidence>
<dbReference type="InterPro" id="IPR023393">
    <property type="entry name" value="START-like_dom_sf"/>
</dbReference>
<dbReference type="EMBL" id="DNAA01000021">
    <property type="protein sequence ID" value="HBA08259.1"/>
    <property type="molecule type" value="Genomic_DNA"/>
</dbReference>
<dbReference type="PANTHER" id="PTHR39332">
    <property type="entry name" value="BLL4707 PROTEIN"/>
    <property type="match status" value="1"/>
</dbReference>
<dbReference type="PANTHER" id="PTHR39332:SF7">
    <property type="entry name" value="SRPBCC FAMILY PROTEIN"/>
    <property type="match status" value="1"/>
</dbReference>
<dbReference type="InterPro" id="IPR019587">
    <property type="entry name" value="Polyketide_cyclase/dehydratase"/>
</dbReference>
<dbReference type="STRING" id="1132855.GCA_000384255_02066"/>
<dbReference type="AlphaFoldDB" id="A0A351R888"/>
<dbReference type="Gene3D" id="3.30.530.20">
    <property type="match status" value="1"/>
</dbReference>
<dbReference type="SUPFAM" id="SSF55961">
    <property type="entry name" value="Bet v1-like"/>
    <property type="match status" value="1"/>
</dbReference>
<gene>
    <name evidence="2" type="ORF">DCW48_00800</name>
</gene>
<comment type="caution">
    <text evidence="2">The sequence shown here is derived from an EMBL/GenBank/DDBJ whole genome shotgun (WGS) entry which is preliminary data.</text>
</comment>
<dbReference type="CDD" id="cd07821">
    <property type="entry name" value="PYR_PYL_RCAR_like"/>
    <property type="match status" value="1"/>
</dbReference>
<organism evidence="2 3">
    <name type="scientific">Methylotenera mobilis</name>
    <dbReference type="NCBI Taxonomy" id="359408"/>
    <lineage>
        <taxon>Bacteria</taxon>
        <taxon>Pseudomonadati</taxon>
        <taxon>Pseudomonadota</taxon>
        <taxon>Betaproteobacteria</taxon>
        <taxon>Nitrosomonadales</taxon>
        <taxon>Methylophilaceae</taxon>
        <taxon>Methylotenera</taxon>
    </lineage>
</organism>